<dbReference type="GO" id="GO:0007004">
    <property type="term" value="P:telomere maintenance via telomerase"/>
    <property type="evidence" value="ECO:0007669"/>
    <property type="project" value="TreeGrafter"/>
</dbReference>
<keyword evidence="6 13" id="KW-0548">Nucleotidyltransferase</keyword>
<dbReference type="SUPFAM" id="SSF56672">
    <property type="entry name" value="DNA/RNA polymerases"/>
    <property type="match status" value="1"/>
</dbReference>
<comment type="catalytic activity">
    <reaction evidence="12 13">
        <text>DNA(n) + a 2'-deoxyribonucleoside 5'-triphosphate = DNA(n+1) + diphosphate</text>
        <dbReference type="Rhea" id="RHEA:22508"/>
        <dbReference type="Rhea" id="RHEA-COMP:17339"/>
        <dbReference type="Rhea" id="RHEA-COMP:17340"/>
        <dbReference type="ChEBI" id="CHEBI:33019"/>
        <dbReference type="ChEBI" id="CHEBI:61560"/>
        <dbReference type="ChEBI" id="CHEBI:173112"/>
        <dbReference type="EC" id="2.7.7.49"/>
    </reaction>
</comment>
<dbReference type="Gene3D" id="3.30.70.2630">
    <property type="match status" value="1"/>
</dbReference>
<dbReference type="Pfam" id="PF21399">
    <property type="entry name" value="TERT_C"/>
    <property type="match status" value="1"/>
</dbReference>
<evidence type="ECO:0000256" key="7">
    <source>
        <dbReference type="ARBA" id="ARBA00022723"/>
    </source>
</evidence>
<evidence type="ECO:0000256" key="9">
    <source>
        <dbReference type="ARBA" id="ARBA00022895"/>
    </source>
</evidence>
<dbReference type="InterPro" id="IPR000477">
    <property type="entry name" value="RT_dom"/>
</dbReference>
<dbReference type="AlphaFoldDB" id="A0AAV5GQY3"/>
<comment type="subcellular location">
    <subcellularLocation>
        <location evidence="13">Nucleus</location>
    </subcellularLocation>
    <subcellularLocation>
        <location evidence="13">Chromosome</location>
        <location evidence="13">Telomere</location>
    </subcellularLocation>
</comment>
<evidence type="ECO:0000256" key="10">
    <source>
        <dbReference type="ARBA" id="ARBA00022918"/>
    </source>
</evidence>
<dbReference type="GO" id="GO:0042162">
    <property type="term" value="F:telomeric DNA binding"/>
    <property type="evidence" value="ECO:0007669"/>
    <property type="project" value="TreeGrafter"/>
</dbReference>
<keyword evidence="9 13" id="KW-0779">Telomere</keyword>
<accession>A0AAV5GQY3</accession>
<dbReference type="GO" id="GO:0046872">
    <property type="term" value="F:metal ion binding"/>
    <property type="evidence" value="ECO:0007669"/>
    <property type="project" value="UniProtKB-KW"/>
</dbReference>
<dbReference type="GO" id="GO:0070034">
    <property type="term" value="F:telomerase RNA binding"/>
    <property type="evidence" value="ECO:0007669"/>
    <property type="project" value="TreeGrafter"/>
</dbReference>
<evidence type="ECO:0000256" key="3">
    <source>
        <dbReference type="ARBA" id="ARBA00016182"/>
    </source>
</evidence>
<gene>
    <name evidence="16" type="ORF">Rhopal_004105-T1</name>
</gene>
<keyword evidence="10 13" id="KW-0695">RNA-directed DNA polymerase</keyword>
<dbReference type="Proteomes" id="UP001342314">
    <property type="component" value="Unassembled WGS sequence"/>
</dbReference>
<sequence>MLATGAVASPSSNNNLDGPPLPAHAPPSSVSLRLLSNFYSTVQPLVELLPKDVAVSREGDSDEYRLLVGESLVASTALTGLPSLHVRGDGVDEVTMPEIIEQVHHRIFDAHAKDFQRERKAGRPAFATPKNVLALGYRLLSNSSSRSLHRTTSGIHAAFTSETANPIVRKLCTSLAWNKLVSRIGADAMLALLASPDVALFTPLPNACYLQVSGVPISEHKLREPAGTDAGKVTSTRTVHRPRKRRRRRRRRDEAGSSNEEGKTTGQDSPWPETQPMIVDEPASPVRPLPRIEQSPTKRLRSTQSSVGVFGGSEAAPTAKRRKLETLHSANSIVSSRHRMYHARLAKADGGKIPYGLPVKHVLTRLPSLFPPPMDSANKAMLEAPARHLAKYLFPRQFGMHNVFTSPKAKSAFEVLPDYLDREVEIKKLGAVKTPSRLIPALPLLSRLALLNARCKYRKVLDRAILELAAEPRTQVSRGDVSIDISHASLVVPHGQTQAEERQQAKPKLAQFACSFYGVERFVESVTRDVIPRAFWGSDDNYKVIRSHISAFVRMRRYETTSLHVLMQGFSVLDCDWLAGGTGGGKGQRVTAADMEKRRELLGEFLYWFFDGFVIDLIRTSFYVTDSATHQNRPLYFRQDDWTALSAPLLEQLGQSVFEKVPTRNRQLGYSYVRLLPKETGVRPIVNLARRPLKSGANGQKEVGQPINMVLRSVFDVLTFEKARKPHLVGSLVSDPQQIYAKLRLFKQRMLAKHGGEMPKLYFVKVDVRAAYDTIQQDKLLEIVENVLSEAQTIYWIRRYSQVSPLAGKATKAFKRAACSDADMAETFTELAEKLAQELHNVVLVDAVKRDDVERDSLMQLLREHITTNLVSGRLYRQKTGIPQGSILSSLLCSLFYGDMEQRKLAFTNDENSTLLRYVDDFLFISTERERAGRFLRTMDDGIPEYGCNVSAEKRLTNFDIALADGEVVPPLPVGEEFPWCGLMIDTKTLEVGFDTSRTVDKDIQDALTIQRYRKPGQAFLNAMFRAVKLRATAMYTDTSHNSPATVYGNVYRAMLVVALKLQAYVQQWGIEPLRKVAFLYKVINQVINYEWSALVNQSRSRKARKLGVEFSLKRSWVVWLCWHAFRRVLSRRPAVYAPLLDLVGKEVGHPALRSAKMHLGKIVTGDDMAFADRANGDKRARRA</sequence>
<feature type="compositionally biased region" description="Basic and acidic residues" evidence="14">
    <location>
        <begin position="252"/>
        <end position="263"/>
    </location>
</feature>
<dbReference type="Gene3D" id="1.10.132.70">
    <property type="match status" value="1"/>
</dbReference>
<keyword evidence="8 13" id="KW-0460">Magnesium</keyword>
<feature type="region of interest" description="Disordered" evidence="14">
    <location>
        <begin position="1"/>
        <end position="24"/>
    </location>
</feature>
<feature type="domain" description="Reverse transcriptase" evidence="15">
    <location>
        <begin position="657"/>
        <end position="985"/>
    </location>
</feature>
<feature type="region of interest" description="Disordered" evidence="14">
    <location>
        <begin position="221"/>
        <end position="322"/>
    </location>
</feature>
<evidence type="ECO:0000256" key="6">
    <source>
        <dbReference type="ARBA" id="ARBA00022695"/>
    </source>
</evidence>
<dbReference type="EC" id="2.7.7.49" evidence="2 13"/>
<dbReference type="GO" id="GO:0000781">
    <property type="term" value="C:chromosome, telomeric region"/>
    <property type="evidence" value="ECO:0007669"/>
    <property type="project" value="UniProtKB-SubCell"/>
</dbReference>
<evidence type="ECO:0000256" key="14">
    <source>
        <dbReference type="SAM" id="MobiDB-lite"/>
    </source>
</evidence>
<evidence type="ECO:0000313" key="17">
    <source>
        <dbReference type="Proteomes" id="UP001342314"/>
    </source>
</evidence>
<dbReference type="InterPro" id="IPR021891">
    <property type="entry name" value="Telomerase_RBD"/>
</dbReference>
<dbReference type="CDD" id="cd01648">
    <property type="entry name" value="TERT"/>
    <property type="match status" value="1"/>
</dbReference>
<comment type="function">
    <text evidence="13">Telomerase is a ribonucleoprotein enzyme essential for the replication of chromosome termini in most eukaryotes. It elongates telomeres. It is a reverse transcriptase that adds simple sequence repeats to chromosome ends by copying a template sequence within the RNA component of the enzyme.</text>
</comment>
<evidence type="ECO:0000313" key="16">
    <source>
        <dbReference type="EMBL" id="GJN91088.1"/>
    </source>
</evidence>
<evidence type="ECO:0000256" key="11">
    <source>
        <dbReference type="ARBA" id="ARBA00023242"/>
    </source>
</evidence>
<dbReference type="Pfam" id="PF12009">
    <property type="entry name" value="Telomerase_RBD"/>
    <property type="match status" value="1"/>
</dbReference>
<reference evidence="16 17" key="1">
    <citation type="submission" date="2021-12" db="EMBL/GenBank/DDBJ databases">
        <title>High titer production of polyol ester of fatty acids by Rhodotorula paludigena BS15 towards product separation-free biomass refinery.</title>
        <authorList>
            <person name="Mano J."/>
            <person name="Ono H."/>
            <person name="Tanaka T."/>
            <person name="Naito K."/>
            <person name="Sushida H."/>
            <person name="Ike M."/>
            <person name="Tokuyasu K."/>
            <person name="Kitaoka M."/>
        </authorList>
    </citation>
    <scope>NUCLEOTIDE SEQUENCE [LARGE SCALE GENOMIC DNA]</scope>
    <source>
        <strain evidence="16 17">BS15</strain>
    </source>
</reference>
<comment type="caution">
    <text evidence="16">The sequence shown here is derived from an EMBL/GenBank/DDBJ whole genome shotgun (WGS) entry which is preliminary data.</text>
</comment>
<evidence type="ECO:0000259" key="15">
    <source>
        <dbReference type="PROSITE" id="PS50878"/>
    </source>
</evidence>
<evidence type="ECO:0000256" key="13">
    <source>
        <dbReference type="RuleBase" id="RU365061"/>
    </source>
</evidence>
<comment type="similarity">
    <text evidence="1 13">Belongs to the reverse transcriptase family. Telomerase subfamily.</text>
</comment>
<dbReference type="InterPro" id="IPR043502">
    <property type="entry name" value="DNA/RNA_pol_sf"/>
</dbReference>
<evidence type="ECO:0000256" key="12">
    <source>
        <dbReference type="ARBA" id="ARBA00048173"/>
    </source>
</evidence>
<keyword evidence="17" id="KW-1185">Reference proteome</keyword>
<dbReference type="PANTHER" id="PTHR12066:SF0">
    <property type="entry name" value="TELOMERASE REVERSE TRANSCRIPTASE"/>
    <property type="match status" value="1"/>
</dbReference>
<evidence type="ECO:0000256" key="8">
    <source>
        <dbReference type="ARBA" id="ARBA00022842"/>
    </source>
</evidence>
<keyword evidence="4 13" id="KW-0158">Chromosome</keyword>
<evidence type="ECO:0000256" key="5">
    <source>
        <dbReference type="ARBA" id="ARBA00022679"/>
    </source>
</evidence>
<protein>
    <recommendedName>
        <fullName evidence="3 13">Telomerase reverse transcriptase</fullName>
        <ecNumber evidence="2 13">2.7.7.49</ecNumber>
    </recommendedName>
    <alternativeName>
        <fullName evidence="13">Telomerase catalytic subunit</fullName>
    </alternativeName>
</protein>
<name>A0AAV5GQY3_9BASI</name>
<dbReference type="Gene3D" id="1.10.357.90">
    <property type="match status" value="1"/>
</dbReference>
<dbReference type="PROSITE" id="PS50878">
    <property type="entry name" value="RT_POL"/>
    <property type="match status" value="1"/>
</dbReference>
<dbReference type="PANTHER" id="PTHR12066">
    <property type="entry name" value="TELOMERASE REVERSE TRANSCRIPTASE"/>
    <property type="match status" value="1"/>
</dbReference>
<proteinExistence type="inferred from homology"/>
<feature type="compositionally biased region" description="Basic residues" evidence="14">
    <location>
        <begin position="238"/>
        <end position="251"/>
    </location>
</feature>
<dbReference type="InterPro" id="IPR003545">
    <property type="entry name" value="Telomerase_RT"/>
</dbReference>
<dbReference type="EMBL" id="BQKY01000008">
    <property type="protein sequence ID" value="GJN91088.1"/>
    <property type="molecule type" value="Genomic_DNA"/>
</dbReference>
<organism evidence="16 17">
    <name type="scientific">Rhodotorula paludigena</name>
    <dbReference type="NCBI Taxonomy" id="86838"/>
    <lineage>
        <taxon>Eukaryota</taxon>
        <taxon>Fungi</taxon>
        <taxon>Dikarya</taxon>
        <taxon>Basidiomycota</taxon>
        <taxon>Pucciniomycotina</taxon>
        <taxon>Microbotryomycetes</taxon>
        <taxon>Sporidiobolales</taxon>
        <taxon>Sporidiobolaceae</taxon>
        <taxon>Rhodotorula</taxon>
    </lineage>
</organism>
<dbReference type="InterPro" id="IPR049139">
    <property type="entry name" value="TERT_C"/>
</dbReference>
<keyword evidence="5 13" id="KW-0808">Transferase</keyword>
<dbReference type="GO" id="GO:0003720">
    <property type="term" value="F:telomerase activity"/>
    <property type="evidence" value="ECO:0007669"/>
    <property type="project" value="InterPro"/>
</dbReference>
<evidence type="ECO:0000256" key="2">
    <source>
        <dbReference type="ARBA" id="ARBA00012493"/>
    </source>
</evidence>
<dbReference type="Pfam" id="PF00078">
    <property type="entry name" value="RVT_1"/>
    <property type="match status" value="1"/>
</dbReference>
<evidence type="ECO:0000256" key="4">
    <source>
        <dbReference type="ARBA" id="ARBA00022454"/>
    </source>
</evidence>
<dbReference type="GO" id="GO:0000333">
    <property type="term" value="C:telomerase catalytic core complex"/>
    <property type="evidence" value="ECO:0007669"/>
    <property type="project" value="TreeGrafter"/>
</dbReference>
<dbReference type="SMART" id="SM00975">
    <property type="entry name" value="Telomerase_RBD"/>
    <property type="match status" value="1"/>
</dbReference>
<evidence type="ECO:0000256" key="1">
    <source>
        <dbReference type="ARBA" id="ARBA00008001"/>
    </source>
</evidence>
<keyword evidence="7 13" id="KW-0479">Metal-binding</keyword>
<keyword evidence="11 13" id="KW-0539">Nucleus</keyword>
<dbReference type="PRINTS" id="PR01365">
    <property type="entry name" value="TELOMERASERT"/>
</dbReference>
<feature type="compositionally biased region" description="Polar residues" evidence="14">
    <location>
        <begin position="294"/>
        <end position="307"/>
    </location>
</feature>